<dbReference type="EMBL" id="LR798298">
    <property type="protein sequence ID" value="CAB5222112.1"/>
    <property type="molecule type" value="Genomic_DNA"/>
</dbReference>
<accession>A0A6J7WZF5</accession>
<name>A0A6J7WZF5_9CAUD</name>
<reference evidence="1" key="1">
    <citation type="submission" date="2020-05" db="EMBL/GenBank/DDBJ databases">
        <authorList>
            <person name="Chiriac C."/>
            <person name="Salcher M."/>
            <person name="Ghai R."/>
            <person name="Kavagutti S V."/>
        </authorList>
    </citation>
    <scope>NUCLEOTIDE SEQUENCE</scope>
</reference>
<organism evidence="1">
    <name type="scientific">uncultured Caudovirales phage</name>
    <dbReference type="NCBI Taxonomy" id="2100421"/>
    <lineage>
        <taxon>Viruses</taxon>
        <taxon>Duplodnaviria</taxon>
        <taxon>Heunggongvirae</taxon>
        <taxon>Uroviricota</taxon>
        <taxon>Caudoviricetes</taxon>
        <taxon>Peduoviridae</taxon>
        <taxon>Maltschvirus</taxon>
        <taxon>Maltschvirus maltsch</taxon>
    </lineage>
</organism>
<evidence type="ECO:0000313" key="1">
    <source>
        <dbReference type="EMBL" id="CAB5222112.1"/>
    </source>
</evidence>
<gene>
    <name evidence="1" type="ORF">UFOVP363_5</name>
</gene>
<proteinExistence type="predicted"/>
<sequence length="118" mass="12220">MAGIFTDAINTISASLTALGLKPVTDPRNARPLTVFIELPAFQSFGANPTSKVSDVTVTLRVLGSPPGNQDATDYILGVVDTILGSNIAVTSGQPSIATVGSQDLPCYDLTVKLTATR</sequence>
<protein>
    <submittedName>
        <fullName evidence="1">Uncharacterized protein</fullName>
    </submittedName>
</protein>